<name>A0A4Q5J2Z5_9ACTN</name>
<protein>
    <submittedName>
        <fullName evidence="3">DUF3618 domain-containing protein</fullName>
    </submittedName>
</protein>
<keyword evidence="2" id="KW-1133">Transmembrane helix</keyword>
<organism evidence="3 4">
    <name type="scientific">Nocardioides iriomotensis</name>
    <dbReference type="NCBI Taxonomy" id="715784"/>
    <lineage>
        <taxon>Bacteria</taxon>
        <taxon>Bacillati</taxon>
        <taxon>Actinomycetota</taxon>
        <taxon>Actinomycetes</taxon>
        <taxon>Propionibacteriales</taxon>
        <taxon>Nocardioidaceae</taxon>
        <taxon>Nocardioides</taxon>
    </lineage>
</organism>
<comment type="caution">
    <text evidence="3">The sequence shown here is derived from an EMBL/GenBank/DDBJ whole genome shotgun (WGS) entry which is preliminary data.</text>
</comment>
<evidence type="ECO:0000313" key="3">
    <source>
        <dbReference type="EMBL" id="RYU13010.1"/>
    </source>
</evidence>
<keyword evidence="2" id="KW-0472">Membrane</keyword>
<dbReference type="RefSeq" id="WP_129986829.1">
    <property type="nucleotide sequence ID" value="NZ_SDPU01000020.1"/>
</dbReference>
<dbReference type="Pfam" id="PF12277">
    <property type="entry name" value="DUF3618"/>
    <property type="match status" value="1"/>
</dbReference>
<evidence type="ECO:0000313" key="4">
    <source>
        <dbReference type="Proteomes" id="UP000291189"/>
    </source>
</evidence>
<dbReference type="EMBL" id="SDPU01000020">
    <property type="protein sequence ID" value="RYU13010.1"/>
    <property type="molecule type" value="Genomic_DNA"/>
</dbReference>
<feature type="coiled-coil region" evidence="1">
    <location>
        <begin position="2"/>
        <end position="29"/>
    </location>
</feature>
<dbReference type="OrthoDB" id="5149496at2"/>
<dbReference type="AlphaFoldDB" id="A0A4Q5J2Z5"/>
<gene>
    <name evidence="3" type="ORF">ETU37_08715</name>
</gene>
<keyword evidence="1" id="KW-0175">Coiled coil</keyword>
<dbReference type="InterPro" id="IPR022062">
    <property type="entry name" value="DUF3618"/>
</dbReference>
<sequence length="85" mass="9275">MSKAENRGLESLESEIEATRARLADTIDQLAYRASPKTIARREIASLKAVYVAPDGSPRTDNMLKTAGAVVGFVALMVVLRRVTR</sequence>
<reference evidence="3 4" key="1">
    <citation type="submission" date="2019-01" db="EMBL/GenBank/DDBJ databases">
        <title>Nocardioides guangzhouensis sp. nov., an actinobacterium isolated from soil.</title>
        <authorList>
            <person name="Fu Y."/>
            <person name="Cai Y."/>
            <person name="Lin Z."/>
            <person name="Chen P."/>
        </authorList>
    </citation>
    <scope>NUCLEOTIDE SEQUENCE [LARGE SCALE GENOMIC DNA]</scope>
    <source>
        <strain evidence="3 4">NBRC 105384</strain>
    </source>
</reference>
<keyword evidence="2" id="KW-0812">Transmembrane</keyword>
<evidence type="ECO:0000256" key="2">
    <source>
        <dbReference type="SAM" id="Phobius"/>
    </source>
</evidence>
<dbReference type="Proteomes" id="UP000291189">
    <property type="component" value="Unassembled WGS sequence"/>
</dbReference>
<feature type="transmembrane region" description="Helical" evidence="2">
    <location>
        <begin position="63"/>
        <end position="80"/>
    </location>
</feature>
<proteinExistence type="predicted"/>
<accession>A0A4Q5J2Z5</accession>
<evidence type="ECO:0000256" key="1">
    <source>
        <dbReference type="SAM" id="Coils"/>
    </source>
</evidence>
<keyword evidence="4" id="KW-1185">Reference proteome</keyword>